<sequence>MCYKTQHFTLCDKCGREIALGPYYLEECSAVERGLPTSLSIGVRNYDASKAFYTAVLAPLGLRLVYDSAAAALPPQGTKAGVRARTLGYGVDKAHELLNMRRAEVEFHPQAMGAGGLDNGQPGGRKHYGGDYFAV</sequence>
<dbReference type="Gene3D" id="3.10.180.10">
    <property type="entry name" value="2,3-Dihydroxybiphenyl 1,2-Dioxygenase, domain 1"/>
    <property type="match status" value="1"/>
</dbReference>
<protein>
    <submittedName>
        <fullName evidence="1">28971556-2d18-44c5-982f-f9808b610123</fullName>
    </submittedName>
</protein>
<name>A0A446BLD4_9PEZI</name>
<dbReference type="Proteomes" id="UP000289323">
    <property type="component" value="Unassembled WGS sequence"/>
</dbReference>
<dbReference type="EMBL" id="OUUZ01000010">
    <property type="protein sequence ID" value="SPQ23300.1"/>
    <property type="molecule type" value="Genomic_DNA"/>
</dbReference>
<reference evidence="1 2" key="1">
    <citation type="submission" date="2018-04" db="EMBL/GenBank/DDBJ databases">
        <authorList>
            <person name="Huttner S."/>
            <person name="Dainat J."/>
        </authorList>
    </citation>
    <scope>NUCLEOTIDE SEQUENCE [LARGE SCALE GENOMIC DNA]</scope>
</reference>
<dbReference type="AlphaFoldDB" id="A0A446BLD4"/>
<organism evidence="1 2">
    <name type="scientific">Thermothielavioides terrestris</name>
    <dbReference type="NCBI Taxonomy" id="2587410"/>
    <lineage>
        <taxon>Eukaryota</taxon>
        <taxon>Fungi</taxon>
        <taxon>Dikarya</taxon>
        <taxon>Ascomycota</taxon>
        <taxon>Pezizomycotina</taxon>
        <taxon>Sordariomycetes</taxon>
        <taxon>Sordariomycetidae</taxon>
        <taxon>Sordariales</taxon>
        <taxon>Chaetomiaceae</taxon>
        <taxon>Thermothielavioides</taxon>
    </lineage>
</organism>
<accession>A0A446BLD4</accession>
<dbReference type="InterPro" id="IPR029068">
    <property type="entry name" value="Glyas_Bleomycin-R_OHBP_Dase"/>
</dbReference>
<proteinExistence type="predicted"/>
<evidence type="ECO:0000313" key="2">
    <source>
        <dbReference type="Proteomes" id="UP000289323"/>
    </source>
</evidence>
<evidence type="ECO:0000313" key="1">
    <source>
        <dbReference type="EMBL" id="SPQ23300.1"/>
    </source>
</evidence>
<gene>
    <name evidence="1" type="ORF">TT172_LOCUS5719</name>
</gene>